<evidence type="ECO:0000256" key="2">
    <source>
        <dbReference type="ARBA" id="ARBA00007362"/>
    </source>
</evidence>
<evidence type="ECO:0000256" key="6">
    <source>
        <dbReference type="ARBA" id="ARBA00023136"/>
    </source>
</evidence>
<accession>A0A3D9IT34</accession>
<keyword evidence="6 7" id="KW-0472">Membrane</keyword>
<dbReference type="EMBL" id="QRDY01000002">
    <property type="protein sequence ID" value="RED64914.1"/>
    <property type="molecule type" value="Genomic_DNA"/>
</dbReference>
<dbReference type="PANTHER" id="PTHR32322">
    <property type="entry name" value="INNER MEMBRANE TRANSPORTER"/>
    <property type="match status" value="1"/>
</dbReference>
<evidence type="ECO:0000313" key="9">
    <source>
        <dbReference type="EMBL" id="RED64914.1"/>
    </source>
</evidence>
<dbReference type="OrthoDB" id="4529062at2"/>
<keyword evidence="4 7" id="KW-0812">Transmembrane</keyword>
<comment type="caution">
    <text evidence="9">The sequence shown here is derived from an EMBL/GenBank/DDBJ whole genome shotgun (WGS) entry which is preliminary data.</text>
</comment>
<dbReference type="InterPro" id="IPR037185">
    <property type="entry name" value="EmrE-like"/>
</dbReference>
<feature type="domain" description="EamA" evidence="8">
    <location>
        <begin position="6"/>
        <end position="140"/>
    </location>
</feature>
<feature type="transmembrane region" description="Helical" evidence="7">
    <location>
        <begin position="156"/>
        <end position="174"/>
    </location>
</feature>
<dbReference type="Proteomes" id="UP000256869">
    <property type="component" value="Unassembled WGS sequence"/>
</dbReference>
<evidence type="ECO:0000256" key="1">
    <source>
        <dbReference type="ARBA" id="ARBA00004651"/>
    </source>
</evidence>
<feature type="transmembrane region" description="Helical" evidence="7">
    <location>
        <begin position="95"/>
        <end position="117"/>
    </location>
</feature>
<comment type="subcellular location">
    <subcellularLocation>
        <location evidence="1">Cell membrane</location>
        <topology evidence="1">Multi-pass membrane protein</topology>
    </subcellularLocation>
</comment>
<feature type="transmembrane region" description="Helical" evidence="7">
    <location>
        <begin position="67"/>
        <end position="89"/>
    </location>
</feature>
<name>A0A3D9IT34_9BACL</name>
<feature type="transmembrane region" description="Helical" evidence="7">
    <location>
        <begin position="5"/>
        <end position="23"/>
    </location>
</feature>
<dbReference type="AlphaFoldDB" id="A0A3D9IT34"/>
<evidence type="ECO:0000313" key="10">
    <source>
        <dbReference type="Proteomes" id="UP000256869"/>
    </source>
</evidence>
<proteinExistence type="inferred from homology"/>
<gene>
    <name evidence="9" type="ORF">DFP95_102335</name>
</gene>
<dbReference type="Pfam" id="PF00892">
    <property type="entry name" value="EamA"/>
    <property type="match status" value="2"/>
</dbReference>
<keyword evidence="10" id="KW-1185">Reference proteome</keyword>
<dbReference type="InterPro" id="IPR000620">
    <property type="entry name" value="EamA_dom"/>
</dbReference>
<organism evidence="9 10">
    <name type="scientific">Cohnella lupini</name>
    <dbReference type="NCBI Taxonomy" id="1294267"/>
    <lineage>
        <taxon>Bacteria</taxon>
        <taxon>Bacillati</taxon>
        <taxon>Bacillota</taxon>
        <taxon>Bacilli</taxon>
        <taxon>Bacillales</taxon>
        <taxon>Paenibacillaceae</taxon>
        <taxon>Cohnella</taxon>
    </lineage>
</organism>
<dbReference type="GO" id="GO:0005886">
    <property type="term" value="C:plasma membrane"/>
    <property type="evidence" value="ECO:0007669"/>
    <property type="project" value="UniProtKB-SubCell"/>
</dbReference>
<feature type="transmembrane region" description="Helical" evidence="7">
    <location>
        <begin position="251"/>
        <end position="268"/>
    </location>
</feature>
<dbReference type="PANTHER" id="PTHR32322:SF18">
    <property type="entry name" value="S-ADENOSYLMETHIONINE_S-ADENOSYLHOMOCYSTEINE TRANSPORTER"/>
    <property type="match status" value="1"/>
</dbReference>
<comment type="similarity">
    <text evidence="2">Belongs to the EamA transporter family.</text>
</comment>
<sequence length="305" mass="33139">MNNKWIYYFGLILVAAIWGANFGVSRSAMETFDPILFSFLRFGLAVPFFFLILKIKEGSIGLPWKVMLQLALIGLVGVTGLEIAVMYSIKYTTLANASLLNVAPWPIFAALFAPLFVKEKFTRRLAVGGAGAIVGVTFIILGGAEGFNLSSDHMTGNLLAFGISIVGALFNLSCMPLMKRYSSLRVSTWFIFFGALFMAPLTTGSWGKVDWSGLAASHYTAIVYNVLVCTVFAFVVWNTSMFKIGAARANFFRYVVPAAAVVAGLVFFDESITLWQIVGTVCMGAGLVWISTEKKEPIPSPAPAL</sequence>
<evidence type="ECO:0000259" key="8">
    <source>
        <dbReference type="Pfam" id="PF00892"/>
    </source>
</evidence>
<dbReference type="InterPro" id="IPR050638">
    <property type="entry name" value="AA-Vitamin_Transporters"/>
</dbReference>
<feature type="transmembrane region" description="Helical" evidence="7">
    <location>
        <begin position="219"/>
        <end position="239"/>
    </location>
</feature>
<feature type="domain" description="EamA" evidence="8">
    <location>
        <begin position="155"/>
        <end position="292"/>
    </location>
</feature>
<feature type="transmembrane region" description="Helical" evidence="7">
    <location>
        <begin position="274"/>
        <end position="292"/>
    </location>
</feature>
<evidence type="ECO:0000256" key="7">
    <source>
        <dbReference type="SAM" id="Phobius"/>
    </source>
</evidence>
<dbReference type="SUPFAM" id="SSF103481">
    <property type="entry name" value="Multidrug resistance efflux transporter EmrE"/>
    <property type="match status" value="2"/>
</dbReference>
<keyword evidence="5 7" id="KW-1133">Transmembrane helix</keyword>
<evidence type="ECO:0000256" key="5">
    <source>
        <dbReference type="ARBA" id="ARBA00022989"/>
    </source>
</evidence>
<protein>
    <submittedName>
        <fullName evidence="9">Drug/metabolite transporter (DMT)-like permease</fullName>
    </submittedName>
</protein>
<dbReference type="RefSeq" id="WP_115991659.1">
    <property type="nucleotide sequence ID" value="NZ_QRDY01000002.1"/>
</dbReference>
<reference evidence="9 10" key="1">
    <citation type="submission" date="2018-07" db="EMBL/GenBank/DDBJ databases">
        <title>Genomic Encyclopedia of Type Strains, Phase III (KMG-III): the genomes of soil and plant-associated and newly described type strains.</title>
        <authorList>
            <person name="Whitman W."/>
        </authorList>
    </citation>
    <scope>NUCLEOTIDE SEQUENCE [LARGE SCALE GENOMIC DNA]</scope>
    <source>
        <strain evidence="9 10">CECT 8236</strain>
    </source>
</reference>
<evidence type="ECO:0000256" key="3">
    <source>
        <dbReference type="ARBA" id="ARBA00022475"/>
    </source>
</evidence>
<feature type="transmembrane region" description="Helical" evidence="7">
    <location>
        <begin position="124"/>
        <end position="144"/>
    </location>
</feature>
<feature type="transmembrane region" description="Helical" evidence="7">
    <location>
        <begin position="35"/>
        <end position="55"/>
    </location>
</feature>
<keyword evidence="3" id="KW-1003">Cell membrane</keyword>
<feature type="transmembrane region" description="Helical" evidence="7">
    <location>
        <begin position="186"/>
        <end position="207"/>
    </location>
</feature>
<evidence type="ECO:0000256" key="4">
    <source>
        <dbReference type="ARBA" id="ARBA00022692"/>
    </source>
</evidence>